<dbReference type="Proteomes" id="UP000750334">
    <property type="component" value="Unassembled WGS sequence"/>
</dbReference>
<organism evidence="5 6">
    <name type="scientific">Maudiozyma exigua</name>
    <name type="common">Yeast</name>
    <name type="synonym">Kazachstania exigua</name>
    <dbReference type="NCBI Taxonomy" id="34358"/>
    <lineage>
        <taxon>Eukaryota</taxon>
        <taxon>Fungi</taxon>
        <taxon>Dikarya</taxon>
        <taxon>Ascomycota</taxon>
        <taxon>Saccharomycotina</taxon>
        <taxon>Saccharomycetes</taxon>
        <taxon>Saccharomycetales</taxon>
        <taxon>Saccharomycetaceae</taxon>
        <taxon>Maudiozyma</taxon>
    </lineage>
</organism>
<evidence type="ECO:0000313" key="6">
    <source>
        <dbReference type="Proteomes" id="UP000750334"/>
    </source>
</evidence>
<evidence type="ECO:0000256" key="1">
    <source>
        <dbReference type="ARBA" id="ARBA00004123"/>
    </source>
</evidence>
<keyword evidence="3" id="KW-0539">Nucleus</keyword>
<accession>A0A9P6W9M3</accession>
<name>A0A9P6W9M3_MAUEX</name>
<dbReference type="GO" id="GO:0005634">
    <property type="term" value="C:nucleus"/>
    <property type="evidence" value="ECO:0007669"/>
    <property type="project" value="UniProtKB-SubCell"/>
</dbReference>
<evidence type="ECO:0000256" key="4">
    <source>
        <dbReference type="SAM" id="MobiDB-lite"/>
    </source>
</evidence>
<protein>
    <submittedName>
        <fullName evidence="5">COMPASS (Complex proteins associated with Set1p) component</fullName>
    </submittedName>
</protein>
<comment type="caution">
    <text evidence="5">The sequence shown here is derived from an EMBL/GenBank/DDBJ whole genome shotgun (WGS) entry which is preliminary data.</text>
</comment>
<comment type="similarity">
    <text evidence="2">Belongs to the dpy-30 family.</text>
</comment>
<dbReference type="InterPro" id="IPR007858">
    <property type="entry name" value="Dpy-30_motif"/>
</dbReference>
<evidence type="ECO:0000256" key="3">
    <source>
        <dbReference type="ARBA" id="ARBA00023242"/>
    </source>
</evidence>
<keyword evidence="6" id="KW-1185">Reference proteome</keyword>
<proteinExistence type="inferred from homology"/>
<sequence>MSQELQTTVNTTEPTVKNESVSEPTGRVNNNNDISEAKPISHDSNSNEISDTETPVSPIEKSSSTDSKIMAEIVGGSQVRKYLNANVTPYLLQGMRQIANEQPQEPLKALGEYLIEMNKKLQEQSNDI</sequence>
<dbReference type="InterPro" id="IPR049629">
    <property type="entry name" value="DPY30_SDC1_DD"/>
</dbReference>
<reference evidence="5 6" key="1">
    <citation type="submission" date="2020-11" db="EMBL/GenBank/DDBJ databases">
        <title>Kefir isolates.</title>
        <authorList>
            <person name="Marcisauskas S."/>
            <person name="Kim Y."/>
            <person name="Blasche S."/>
        </authorList>
    </citation>
    <scope>NUCLEOTIDE SEQUENCE [LARGE SCALE GENOMIC DNA]</scope>
    <source>
        <strain evidence="5 6">OG2</strain>
    </source>
</reference>
<dbReference type="Pfam" id="PF05186">
    <property type="entry name" value="Dpy-30"/>
    <property type="match status" value="1"/>
</dbReference>
<feature type="compositionally biased region" description="Polar residues" evidence="4">
    <location>
        <begin position="42"/>
        <end position="67"/>
    </location>
</feature>
<feature type="compositionally biased region" description="Polar residues" evidence="4">
    <location>
        <begin position="1"/>
        <end position="34"/>
    </location>
</feature>
<dbReference type="Gene3D" id="1.20.890.10">
    <property type="entry name" value="cAMP-dependent protein kinase regulatory subunit, dimerization-anchoring domain"/>
    <property type="match status" value="1"/>
</dbReference>
<gene>
    <name evidence="5" type="primary">SDC1</name>
    <name evidence="5" type="ORF">C6P45_000231</name>
</gene>
<feature type="region of interest" description="Disordered" evidence="4">
    <location>
        <begin position="1"/>
        <end position="67"/>
    </location>
</feature>
<dbReference type="AlphaFoldDB" id="A0A9P6W9M3"/>
<dbReference type="EMBL" id="PUHR01000104">
    <property type="protein sequence ID" value="KAG0666415.1"/>
    <property type="molecule type" value="Genomic_DNA"/>
</dbReference>
<dbReference type="CDD" id="cd22965">
    <property type="entry name" value="DD_DPY30_SDC1"/>
    <property type="match status" value="1"/>
</dbReference>
<dbReference type="OrthoDB" id="417678at2759"/>
<comment type="subcellular location">
    <subcellularLocation>
        <location evidence="1">Nucleus</location>
    </subcellularLocation>
</comment>
<evidence type="ECO:0000313" key="5">
    <source>
        <dbReference type="EMBL" id="KAG0666415.1"/>
    </source>
</evidence>
<evidence type="ECO:0000256" key="2">
    <source>
        <dbReference type="ARBA" id="ARBA00010849"/>
    </source>
</evidence>